<feature type="transmembrane region" description="Helical" evidence="7">
    <location>
        <begin position="885"/>
        <end position="902"/>
    </location>
</feature>
<dbReference type="GO" id="GO:0005524">
    <property type="term" value="F:ATP binding"/>
    <property type="evidence" value="ECO:0007669"/>
    <property type="project" value="UniProtKB-UniRule"/>
</dbReference>
<keyword evidence="7" id="KW-0812">Transmembrane</keyword>
<dbReference type="InterPro" id="IPR008271">
    <property type="entry name" value="Ser/Thr_kinase_AS"/>
</dbReference>
<feature type="transmembrane region" description="Helical" evidence="7">
    <location>
        <begin position="935"/>
        <end position="953"/>
    </location>
</feature>
<reference evidence="9 10" key="1">
    <citation type="submission" date="2019-02" db="EMBL/GenBank/DDBJ databases">
        <title>Deep-cultivation of Planctomycetes and their phenomic and genomic characterization uncovers novel biology.</title>
        <authorList>
            <person name="Wiegand S."/>
            <person name="Jogler M."/>
            <person name="Boedeker C."/>
            <person name="Pinto D."/>
            <person name="Vollmers J."/>
            <person name="Rivas-Marin E."/>
            <person name="Kohn T."/>
            <person name="Peeters S.H."/>
            <person name="Heuer A."/>
            <person name="Rast P."/>
            <person name="Oberbeckmann S."/>
            <person name="Bunk B."/>
            <person name="Jeske O."/>
            <person name="Meyerdierks A."/>
            <person name="Storesund J.E."/>
            <person name="Kallscheuer N."/>
            <person name="Luecker S."/>
            <person name="Lage O.M."/>
            <person name="Pohl T."/>
            <person name="Merkel B.J."/>
            <person name="Hornburger P."/>
            <person name="Mueller R.-W."/>
            <person name="Bruemmer F."/>
            <person name="Labrenz M."/>
            <person name="Spormann A.M."/>
            <person name="Op Den Camp H."/>
            <person name="Overmann J."/>
            <person name="Amann R."/>
            <person name="Jetten M.S.M."/>
            <person name="Mascher T."/>
            <person name="Medema M.H."/>
            <person name="Devos D.P."/>
            <person name="Kaster A.-K."/>
            <person name="Ovreas L."/>
            <person name="Rohde M."/>
            <person name="Galperin M.Y."/>
            <person name="Jogler C."/>
        </authorList>
    </citation>
    <scope>NUCLEOTIDE SEQUENCE [LARGE SCALE GENOMIC DNA]</scope>
    <source>
        <strain evidence="9 10">Pla22</strain>
    </source>
</reference>
<keyword evidence="4 5" id="KW-0067">ATP-binding</keyword>
<dbReference type="PANTHER" id="PTHR43289">
    <property type="entry name" value="MITOGEN-ACTIVATED PROTEIN KINASE KINASE KINASE 20-RELATED"/>
    <property type="match status" value="1"/>
</dbReference>
<gene>
    <name evidence="9" type="primary">prkC_12</name>
    <name evidence="9" type="ORF">Pla22_16230</name>
</gene>
<evidence type="ECO:0000259" key="8">
    <source>
        <dbReference type="PROSITE" id="PS50011"/>
    </source>
</evidence>
<dbReference type="SUPFAM" id="SSF56112">
    <property type="entry name" value="Protein kinase-like (PK-like)"/>
    <property type="match status" value="1"/>
</dbReference>
<accession>A0A5C5WUR2</accession>
<dbReference type="InterPro" id="IPR017441">
    <property type="entry name" value="Protein_kinase_ATP_BS"/>
</dbReference>
<evidence type="ECO:0000256" key="3">
    <source>
        <dbReference type="ARBA" id="ARBA00022777"/>
    </source>
</evidence>
<comment type="caution">
    <text evidence="9">The sequence shown here is derived from an EMBL/GenBank/DDBJ whole genome shotgun (WGS) entry which is preliminary data.</text>
</comment>
<dbReference type="Gene3D" id="3.30.200.20">
    <property type="entry name" value="Phosphorylase Kinase, domain 1"/>
    <property type="match status" value="1"/>
</dbReference>
<evidence type="ECO:0000256" key="2">
    <source>
        <dbReference type="ARBA" id="ARBA00022741"/>
    </source>
</evidence>
<dbReference type="OrthoDB" id="6111975at2"/>
<feature type="transmembrane region" description="Helical" evidence="7">
    <location>
        <begin position="909"/>
        <end position="929"/>
    </location>
</feature>
<evidence type="ECO:0000256" key="1">
    <source>
        <dbReference type="ARBA" id="ARBA00022679"/>
    </source>
</evidence>
<organism evidence="9 10">
    <name type="scientific">Rubripirellula amarantea</name>
    <dbReference type="NCBI Taxonomy" id="2527999"/>
    <lineage>
        <taxon>Bacteria</taxon>
        <taxon>Pseudomonadati</taxon>
        <taxon>Planctomycetota</taxon>
        <taxon>Planctomycetia</taxon>
        <taxon>Pirellulales</taxon>
        <taxon>Pirellulaceae</taxon>
        <taxon>Rubripirellula</taxon>
    </lineage>
</organism>
<dbReference type="Pfam" id="PF00069">
    <property type="entry name" value="Pkinase"/>
    <property type="match status" value="1"/>
</dbReference>
<feature type="transmembrane region" description="Helical" evidence="7">
    <location>
        <begin position="585"/>
        <end position="602"/>
    </location>
</feature>
<dbReference type="Gene3D" id="1.10.510.10">
    <property type="entry name" value="Transferase(Phosphotransferase) domain 1"/>
    <property type="match status" value="1"/>
</dbReference>
<keyword evidence="2 5" id="KW-0547">Nucleotide-binding</keyword>
<evidence type="ECO:0000256" key="7">
    <source>
        <dbReference type="SAM" id="Phobius"/>
    </source>
</evidence>
<feature type="transmembrane region" description="Helical" evidence="7">
    <location>
        <begin position="520"/>
        <end position="540"/>
    </location>
</feature>
<feature type="domain" description="Protein kinase" evidence="8">
    <location>
        <begin position="190"/>
        <end position="484"/>
    </location>
</feature>
<protein>
    <submittedName>
        <fullName evidence="9">Serine/threonine-protein kinase PrkC</fullName>
        <ecNumber evidence="9">2.7.11.1</ecNumber>
    </submittedName>
</protein>
<dbReference type="CDD" id="cd14014">
    <property type="entry name" value="STKc_PknB_like"/>
    <property type="match status" value="1"/>
</dbReference>
<evidence type="ECO:0000313" key="10">
    <source>
        <dbReference type="Proteomes" id="UP000316598"/>
    </source>
</evidence>
<sequence length="959" mass="102506">MKLKCPECNTVLNIKSPKAGNYRPKCKHCGKYFRLQVTDDNPPKFGVGKIVADKTVEQSALPPAKKVSASDMTSDGTVDPVASPSSRSKTVSEIEATIDGTARRTKSGTNVTMGLATNAADRTIAESRIASKSSPTVSAGLDARQSVSLPREADRRHPIIQDVVAGNMNSSNDQIAARTENDLPERVGGYRILRLLGRGAMGAVYEAKQISLDRLVALKTVRGRLADNPAALARFTREAYAAAQLNHHNVVQIYDFGEDDGRRYFSMEWVRGVPLDQLVKQKGSLDPRLAAGYILQAARGLAIAHKNGMVHRDIKPANLLLSDEGVVKVADLGLVKIPDLPDPDTSLGAMASGYSSADSLDPSYARTGHGQSGTQVTMHGTAVGTPAYMAPEQSLDAASVDHRADIYSLGCTLFYLLAGQVPFGGSVVSEVMQQHVSSKLPNLMDLNARIPPALNAIVQHAMAKRPDQRYSSLEEMCDELEDYLGVSDDGKFSPTSSQADELESIAKQYISATKLQGLDGVFMIGLIGLSCLLMLFAFAISWRWGLMGPALFASSIVTVLVLAGRHSQVNQHVRRWVGTLRVLDYVTATLGMIAMLVVVIAVGCGGGALAGVVLGVILGAGYHFTIALPTSKAGDASAEDARKFIRDLRISGADETGIRTFVARYSGKSWQRFFERLFGYSSLVAMRKQLAMDPSFTGDTSASSLRDRVCSSLAKRVQEFQRTNDHARLARVEQLNLASEGLNQSDAKERAWQMAAAVMEASKISAAASGKDAKTLANAKREKMKAMLADARSGNYKVERDKLATVRALLSGQTRLLVGSLLLSVFAFWGNTHGLFDSLTDIETLKQIGSGNVDITAVRDAAWSATAESAATSGAEGAGIAGTNAWSVGIAGLLLVLSAFVSGWRMTPFAVVATLIILFGPVIGIPGVGSHVYPWMLSALIGLVVYLPGVLFGESKAYC</sequence>
<dbReference type="GO" id="GO:0004674">
    <property type="term" value="F:protein serine/threonine kinase activity"/>
    <property type="evidence" value="ECO:0007669"/>
    <property type="project" value="UniProtKB-EC"/>
</dbReference>
<keyword evidence="7" id="KW-0472">Membrane</keyword>
<evidence type="ECO:0000313" key="9">
    <source>
        <dbReference type="EMBL" id="TWT53989.1"/>
    </source>
</evidence>
<dbReference type="PANTHER" id="PTHR43289:SF6">
    <property type="entry name" value="SERINE_THREONINE-PROTEIN KINASE NEKL-3"/>
    <property type="match status" value="1"/>
</dbReference>
<dbReference type="InterPro" id="IPR000719">
    <property type="entry name" value="Prot_kinase_dom"/>
</dbReference>
<dbReference type="Proteomes" id="UP000316598">
    <property type="component" value="Unassembled WGS sequence"/>
</dbReference>
<dbReference type="EMBL" id="SJPI01000001">
    <property type="protein sequence ID" value="TWT53989.1"/>
    <property type="molecule type" value="Genomic_DNA"/>
</dbReference>
<keyword evidence="3 9" id="KW-0418">Kinase</keyword>
<dbReference type="InterPro" id="IPR011009">
    <property type="entry name" value="Kinase-like_dom_sf"/>
</dbReference>
<keyword evidence="10" id="KW-1185">Reference proteome</keyword>
<dbReference type="PROSITE" id="PS50011">
    <property type="entry name" value="PROTEIN_KINASE_DOM"/>
    <property type="match status" value="1"/>
</dbReference>
<dbReference type="AlphaFoldDB" id="A0A5C5WUR2"/>
<evidence type="ECO:0000256" key="6">
    <source>
        <dbReference type="SAM" id="MobiDB-lite"/>
    </source>
</evidence>
<dbReference type="PROSITE" id="PS00108">
    <property type="entry name" value="PROTEIN_KINASE_ST"/>
    <property type="match status" value="1"/>
</dbReference>
<feature type="transmembrane region" description="Helical" evidence="7">
    <location>
        <begin position="816"/>
        <end position="836"/>
    </location>
</feature>
<evidence type="ECO:0000256" key="5">
    <source>
        <dbReference type="PROSITE-ProRule" id="PRU10141"/>
    </source>
</evidence>
<dbReference type="SMART" id="SM00220">
    <property type="entry name" value="S_TKc"/>
    <property type="match status" value="1"/>
</dbReference>
<evidence type="ECO:0000256" key="4">
    <source>
        <dbReference type="ARBA" id="ARBA00022840"/>
    </source>
</evidence>
<keyword evidence="7" id="KW-1133">Transmembrane helix</keyword>
<feature type="transmembrane region" description="Helical" evidence="7">
    <location>
        <begin position="546"/>
        <end position="564"/>
    </location>
</feature>
<keyword evidence="1 9" id="KW-0808">Transferase</keyword>
<feature type="region of interest" description="Disordered" evidence="6">
    <location>
        <begin position="59"/>
        <end position="91"/>
    </location>
</feature>
<proteinExistence type="predicted"/>
<dbReference type="EC" id="2.7.11.1" evidence="9"/>
<name>A0A5C5WUR2_9BACT</name>
<feature type="binding site" evidence="5">
    <location>
        <position position="219"/>
    </location>
    <ligand>
        <name>ATP</name>
        <dbReference type="ChEBI" id="CHEBI:30616"/>
    </ligand>
</feature>
<dbReference type="PROSITE" id="PS00107">
    <property type="entry name" value="PROTEIN_KINASE_ATP"/>
    <property type="match status" value="1"/>
</dbReference>